<feature type="chain" id="PRO_5040173580" evidence="2">
    <location>
        <begin position="25"/>
        <end position="140"/>
    </location>
</feature>
<reference evidence="3" key="1">
    <citation type="journal article" date="2020" name="Stud. Mycol.">
        <title>101 Dothideomycetes genomes: a test case for predicting lifestyles and emergence of pathogens.</title>
        <authorList>
            <person name="Haridas S."/>
            <person name="Albert R."/>
            <person name="Binder M."/>
            <person name="Bloem J."/>
            <person name="Labutti K."/>
            <person name="Salamov A."/>
            <person name="Andreopoulos B."/>
            <person name="Baker S."/>
            <person name="Barry K."/>
            <person name="Bills G."/>
            <person name="Bluhm B."/>
            <person name="Cannon C."/>
            <person name="Castanera R."/>
            <person name="Culley D."/>
            <person name="Daum C."/>
            <person name="Ezra D."/>
            <person name="Gonzalez J."/>
            <person name="Henrissat B."/>
            <person name="Kuo A."/>
            <person name="Liang C."/>
            <person name="Lipzen A."/>
            <person name="Lutzoni F."/>
            <person name="Magnuson J."/>
            <person name="Mondo S."/>
            <person name="Nolan M."/>
            <person name="Ohm R."/>
            <person name="Pangilinan J."/>
            <person name="Park H.-J."/>
            <person name="Ramirez L."/>
            <person name="Alfaro M."/>
            <person name="Sun H."/>
            <person name="Tritt A."/>
            <person name="Yoshinaga Y."/>
            <person name="Zwiers L.-H."/>
            <person name="Turgeon B."/>
            <person name="Goodwin S."/>
            <person name="Spatafora J."/>
            <person name="Crous P."/>
            <person name="Grigoriev I."/>
        </authorList>
    </citation>
    <scope>NUCLEOTIDE SEQUENCE</scope>
    <source>
        <strain evidence="3">CBS 121410</strain>
    </source>
</reference>
<evidence type="ECO:0000256" key="2">
    <source>
        <dbReference type="SAM" id="SignalP"/>
    </source>
</evidence>
<sequence length="140" mass="15654">MLPRTALILLTLLLLTLLNDLANTSLFSGGNLSVLLRALGIGAANYYNGRYIVPPTPDPERWILHSVVPATIAGVRPLVAERVGFRGWGGGADGERREREREREVERRAEKERARREREAREREVDEAVAKALGEAEREV</sequence>
<feature type="signal peptide" evidence="2">
    <location>
        <begin position="1"/>
        <end position="24"/>
    </location>
</feature>
<feature type="compositionally biased region" description="Basic and acidic residues" evidence="1">
    <location>
        <begin position="93"/>
        <end position="140"/>
    </location>
</feature>
<proteinExistence type="predicted"/>
<dbReference type="Proteomes" id="UP000799776">
    <property type="component" value="Unassembled WGS sequence"/>
</dbReference>
<keyword evidence="4" id="KW-1185">Reference proteome</keyword>
<comment type="caution">
    <text evidence="3">The sequence shown here is derived from an EMBL/GenBank/DDBJ whole genome shotgun (WGS) entry which is preliminary data.</text>
</comment>
<dbReference type="AlphaFoldDB" id="A0A9P4M0L3"/>
<evidence type="ECO:0000256" key="1">
    <source>
        <dbReference type="SAM" id="MobiDB-lite"/>
    </source>
</evidence>
<keyword evidence="2" id="KW-0732">Signal</keyword>
<accession>A0A9P4M0L3</accession>
<feature type="region of interest" description="Disordered" evidence="1">
    <location>
        <begin position="88"/>
        <end position="140"/>
    </location>
</feature>
<protein>
    <submittedName>
        <fullName evidence="3">Uncharacterized protein</fullName>
    </submittedName>
</protein>
<dbReference type="EMBL" id="ML978718">
    <property type="protein sequence ID" value="KAF2088018.1"/>
    <property type="molecule type" value="Genomic_DNA"/>
</dbReference>
<organism evidence="3 4">
    <name type="scientific">Saccharata proteae CBS 121410</name>
    <dbReference type="NCBI Taxonomy" id="1314787"/>
    <lineage>
        <taxon>Eukaryota</taxon>
        <taxon>Fungi</taxon>
        <taxon>Dikarya</taxon>
        <taxon>Ascomycota</taxon>
        <taxon>Pezizomycotina</taxon>
        <taxon>Dothideomycetes</taxon>
        <taxon>Dothideomycetes incertae sedis</taxon>
        <taxon>Botryosphaeriales</taxon>
        <taxon>Saccharataceae</taxon>
        <taxon>Saccharata</taxon>
    </lineage>
</organism>
<name>A0A9P4M0L3_9PEZI</name>
<evidence type="ECO:0000313" key="4">
    <source>
        <dbReference type="Proteomes" id="UP000799776"/>
    </source>
</evidence>
<gene>
    <name evidence="3" type="ORF">K490DRAFT_56582</name>
</gene>
<evidence type="ECO:0000313" key="3">
    <source>
        <dbReference type="EMBL" id="KAF2088018.1"/>
    </source>
</evidence>